<feature type="transmembrane region" description="Helical" evidence="1">
    <location>
        <begin position="235"/>
        <end position="256"/>
    </location>
</feature>
<keyword evidence="1" id="KW-0472">Membrane</keyword>
<dbReference type="PhylomeDB" id="A0A060RMX9"/>
<dbReference type="VEuPathDB" id="PlasmoDB:PRCDC_0112500"/>
<evidence type="ECO:0008006" key="4">
    <source>
        <dbReference type="Google" id="ProtNLM"/>
    </source>
</evidence>
<keyword evidence="3" id="KW-1185">Reference proteome</keyword>
<dbReference type="AlphaFoldDB" id="A0A060RMX9"/>
<protein>
    <recommendedName>
        <fullName evidence="4">Exported protein family 4</fullName>
    </recommendedName>
</protein>
<sequence>MNFFYVRILYVVIVICLSLFNYKDSATEWKKEIKCCKNNFYLLSSKRCLLQYMDQEPCETKATCGVLLKHKKTEEGRKKKIRDTMSMKPQNENNNNIVLKNLNYKEINKKQNMANKKVHNKNINHKGVEKISNKRVHNKNINHKGVEKISNKKEMGGKNIICKDIKSNLLLNPSEINDNQKAQEIKKKVVKDLMKNKNKEICKQMEKIYSDGTMTKIKNSLYNMIFRGVNFWKGLAIYLGALSGAAIGQMILSFIFQFTTLYTFTYAATFTALPTFIAFCSFLGIILLTIITVFCLLVWLWPSKKKLMGNDNRENKNDT</sequence>
<feature type="transmembrane region" description="Helical" evidence="1">
    <location>
        <begin position="6"/>
        <end position="22"/>
    </location>
</feature>
<evidence type="ECO:0000313" key="2">
    <source>
        <dbReference type="EMBL" id="CDO62231.1"/>
    </source>
</evidence>
<reference evidence="2" key="2">
    <citation type="submission" date="2014-05" db="EMBL/GenBank/DDBJ databases">
        <title>The genome sequences of chimpanzee malaria parasites reveal the path to human adaptation.</title>
        <authorList>
            <person name="Otto T.D."/>
            <person name="Rayner J.C."/>
            <person name="Boehme U."/>
            <person name="Pain A."/>
            <person name="Spottiswoode N."/>
            <person name="Sanders M."/>
            <person name="Quail M."/>
            <person name="Ollomo B."/>
            <person name="Renaud F."/>
            <person name="Thomas A.W."/>
            <person name="Prugnolle F."/>
            <person name="Conway D.J."/>
            <person name="Newbold C."/>
            <person name="Berriman M."/>
        </authorList>
    </citation>
    <scope>NUCLEOTIDE SEQUENCE [LARGE SCALE GENOMIC DNA]</scope>
    <source>
        <strain evidence="2">CDC</strain>
    </source>
</reference>
<name>A0A060RMX9_PLARE</name>
<evidence type="ECO:0000256" key="1">
    <source>
        <dbReference type="SAM" id="Phobius"/>
    </source>
</evidence>
<reference evidence="2" key="1">
    <citation type="submission" date="2014-01" db="EMBL/GenBank/DDBJ databases">
        <authorList>
            <person name="Aslett M."/>
        </authorList>
    </citation>
    <scope>NUCLEOTIDE SEQUENCE</scope>
    <source>
        <strain evidence="2">CDC</strain>
    </source>
</reference>
<organism evidence="2 3">
    <name type="scientific">Plasmodium reichenowi</name>
    <dbReference type="NCBI Taxonomy" id="5854"/>
    <lineage>
        <taxon>Eukaryota</taxon>
        <taxon>Sar</taxon>
        <taxon>Alveolata</taxon>
        <taxon>Apicomplexa</taxon>
        <taxon>Aconoidasida</taxon>
        <taxon>Haemosporida</taxon>
        <taxon>Plasmodiidae</taxon>
        <taxon>Plasmodium</taxon>
        <taxon>Plasmodium (Laverania)</taxon>
    </lineage>
</organism>
<keyword evidence="1" id="KW-0812">Transmembrane</keyword>
<proteinExistence type="predicted"/>
<evidence type="ECO:0000313" key="3">
    <source>
        <dbReference type="Proteomes" id="UP000027581"/>
    </source>
</evidence>
<keyword evidence="1" id="KW-1133">Transmembrane helix</keyword>
<dbReference type="Proteomes" id="UP000027581">
    <property type="component" value="Unassembled WGS sequence"/>
</dbReference>
<gene>
    <name evidence="2" type="ORF">PRCDC_0112500</name>
</gene>
<accession>A0A060RMX9</accession>
<dbReference type="EMBL" id="HG810762">
    <property type="protein sequence ID" value="CDO62231.1"/>
    <property type="molecule type" value="Genomic_DNA"/>
</dbReference>
<dbReference type="VEuPathDB" id="PlasmoDB:PRG01_0114700"/>
<feature type="transmembrane region" description="Helical" evidence="1">
    <location>
        <begin position="276"/>
        <end position="301"/>
    </location>
</feature>